<evidence type="ECO:0000313" key="2">
    <source>
        <dbReference type="EMBL" id="SHI16012.1"/>
    </source>
</evidence>
<evidence type="ECO:0008006" key="4">
    <source>
        <dbReference type="Google" id="ProtNLM"/>
    </source>
</evidence>
<dbReference type="Proteomes" id="UP000184268">
    <property type="component" value="Unassembled WGS sequence"/>
</dbReference>
<feature type="signal peptide" evidence="1">
    <location>
        <begin position="1"/>
        <end position="29"/>
    </location>
</feature>
<dbReference type="STRING" id="299255.SAMN02745129_4516"/>
<protein>
    <recommendedName>
        <fullName evidence="4">Tetratricopeptide repeat-containing protein</fullName>
    </recommendedName>
</protein>
<organism evidence="2 3">
    <name type="scientific">Ferrimonas marina</name>
    <dbReference type="NCBI Taxonomy" id="299255"/>
    <lineage>
        <taxon>Bacteria</taxon>
        <taxon>Pseudomonadati</taxon>
        <taxon>Pseudomonadota</taxon>
        <taxon>Gammaproteobacteria</taxon>
        <taxon>Alteromonadales</taxon>
        <taxon>Ferrimonadaceae</taxon>
        <taxon>Ferrimonas</taxon>
    </lineage>
</organism>
<feature type="chain" id="PRO_5012206487" description="Tetratricopeptide repeat-containing protein" evidence="1">
    <location>
        <begin position="30"/>
        <end position="215"/>
    </location>
</feature>
<sequence>MSAVQGQQGLRAKGLAGLLLLLLAPLAAAECNLTDVELTDAELSQQMTLSFKAFDQTPDQGWRRYYDRGCYSQAAQLLVAYVETHPERAERYTILLMHTGQLLAMSGEDDAALPYLRRQRALEQGKDNPYWDNAAFTDAHIAFLQRDKAALIAARDRIAKKQPIPDTSDWPDWMRGKIANLDVVEGFLHCFDRPFAEAYGQDCRQGLTPLTDIDL</sequence>
<name>A0A1M5YV88_9GAMM</name>
<keyword evidence="1" id="KW-0732">Signal</keyword>
<accession>A0A1M5YV88</accession>
<reference evidence="2 3" key="1">
    <citation type="submission" date="2016-11" db="EMBL/GenBank/DDBJ databases">
        <authorList>
            <person name="Jaros S."/>
            <person name="Januszkiewicz K."/>
            <person name="Wedrychowicz H."/>
        </authorList>
    </citation>
    <scope>NUCLEOTIDE SEQUENCE [LARGE SCALE GENOMIC DNA]</scope>
    <source>
        <strain evidence="2 3">DSM 16917</strain>
    </source>
</reference>
<dbReference type="EMBL" id="FQXG01000008">
    <property type="protein sequence ID" value="SHI16012.1"/>
    <property type="molecule type" value="Genomic_DNA"/>
</dbReference>
<dbReference type="AlphaFoldDB" id="A0A1M5YV88"/>
<gene>
    <name evidence="2" type="ORF">SAMN02745129_4516</name>
</gene>
<evidence type="ECO:0000256" key="1">
    <source>
        <dbReference type="SAM" id="SignalP"/>
    </source>
</evidence>
<proteinExistence type="predicted"/>
<keyword evidence="3" id="KW-1185">Reference proteome</keyword>
<evidence type="ECO:0000313" key="3">
    <source>
        <dbReference type="Proteomes" id="UP000184268"/>
    </source>
</evidence>